<dbReference type="PANTHER" id="PTHR19229">
    <property type="entry name" value="ATP-BINDING CASSETTE TRANSPORTER SUBFAMILY A ABCA"/>
    <property type="match status" value="1"/>
</dbReference>
<dbReference type="GO" id="GO:0005216">
    <property type="term" value="F:monoatomic ion channel activity"/>
    <property type="evidence" value="ECO:0007669"/>
    <property type="project" value="InterPro"/>
</dbReference>
<keyword evidence="3" id="KW-0813">Transport</keyword>
<dbReference type="Gene3D" id="1.20.120.350">
    <property type="entry name" value="Voltage-gated potassium channels. Chain C"/>
    <property type="match status" value="2"/>
</dbReference>
<dbReference type="PROSITE" id="PS00211">
    <property type="entry name" value="ABC_TRANSPORTER_1"/>
    <property type="match status" value="1"/>
</dbReference>
<name>A0A9W7GLN2_9STRA</name>
<dbReference type="Pfam" id="PF23321">
    <property type="entry name" value="R1_ABCA1"/>
    <property type="match status" value="1"/>
</dbReference>
<feature type="transmembrane region" description="Helical" evidence="10">
    <location>
        <begin position="524"/>
        <end position="547"/>
    </location>
</feature>
<evidence type="ECO:0000256" key="4">
    <source>
        <dbReference type="ARBA" id="ARBA00022692"/>
    </source>
</evidence>
<sequence length="2421" mass="267353">MTKGVDGSREGFNKVPLDEEDVRGVQGVEMTLITADLGEGGVGGIPQDKSVANQERNIQYVPKHGECTGWDKYVAYSNLLSVLWHRKLKYSSGNLATVLFSGFANLMMVLMCLMFRFQVKSGDAASGEVNKFLQDVVYSKSATPLESGLQNIGYFLPKYSMYGENVTLGFAPCSLDTVTGEPLANDPVGLFMETFRDHFGDAVGATGVEIDSPLDDYILRCFATEADLEDWYKSIESPANFGGFVFESPSRIMDLTKEVAYTMRGNASGFATMGAEYGADHNTDHSIFTFIANLQASLQSYFEESLVSHRTNTNYMLGNTDIKMAPTWAHYDYLGKNSNFENMTPLCLVMVMSCLVCEILQEILTEKEKKFKATMQIAGTPDWVYWAVWYRTGVFTLAPHMLLIVALCALLIFQQSSWFLVVLFFFLSALSFTSVILAISAFLFSSSFGSLCGTFAVFLLSIPGFVLDDESIGLGLKYVVLLLPPCTYSYALKMFATRELIYYPLQSTGVSLSGLFTSTKPNEVTMGACLLFLVFDAILWIFFAWYFEKVIPDQWGKCLPMTFVFKKEFWVGKEGATENSEINAALANLTKKLSGDDSSAASQETAIPGLEARKLRKVYGEDPNAVAETEDDVHYTIGDKYFKSEKLVKSRLEMRTIVKSGYFEGLIYFFIALNMLTIIFDNERFHDDDEDILRILDFSNYVFCVIFSLEFVYKVYGLSADRYFKDPFNCFDFLLVAASIIEIAVIGGGASSAAKSAKGAKGLKGARAAKLAKFARFAKMVRVLRIARLLRWFTYDETASRVVIALKNLSLTAYKDEILSLLGQNGAGKTTFFSMLMGIAEPTSGAVFVEGQNILVSRENVKKAVGSCPQHDILFDNYSIEEHLIFYGLLKGIHPLDVKDSIAATLKHVGLTGKKDEHVNRLSGGMRRRTSIAIACLGDPKIILLDEPSAGVDIVNRQIVWKTLVELKKGRTIIMSTHFMEEAEILGDRVAVLKKGRLQVQGTCSELHNKFGAGYVLVVTRPISGDSLSFDDSERELERAMKSYVKKAGQVIKAADATKISEDIKKNWKVYVDGEDVPVFQKRVALAAQEVLAAREREDNQKKCNPESIRDFLAKFCDDVEVLDYTDEQAFLEFVLPFDARSKFAEMFENLEAVKADFGFEQFGVSAPTLQEVFLEISDMGEDEDAKMQEETAKKKGRRRSSVLQQKEKRNEKKTRRTSLAAIKGPGPLVENDDAMDDEDKSEAAVDSESSFARRGSDFGGHKQSLQKSMMSLKSQTSSPDTSSEIAPEWLQGAVAVQGRKDKKGGAPVSPGATGAVMKTSRRTSIAQKLGFNVGGSGSKESKGGETKGKGEDSAKEAQRKKRAERSSTQKYRKKKEIHWSPGMPHQNVWKQVKAMVVKRYIITKRNRKALLLQGLAPLFLILMGVLFTTISHEVPLENYESLSLELGDNYGSKGLSILLRDNVEKSPVNAHATALLGDSFSVYDEEALNSEFETTDDCMSGSCYFFPNSFLLSSTAVSQDSTYPSKVGYKGNGIAPVVTMLDTRFIEVGHQSNKNTILYNGTNYMSLDGVINFLSEASQKSIFDFNTSLGGTDEGAKIKASYMGMPMTAVEKDNASVPPGISMTGAILIFMSFASITASQCSDAVEERESGCKRQQLISGVNPIAYWTSNLIFDCMFYFAVPFASTIAIVEIFNVKPFSDNMSSFIDVLVCWGFASPTFAYVASFLFSHAATCQQLMMTFNTIFAFLTIAFVLFIEYLGGGSIATPVRFIGMLCPHVCLGFSLWTFIETGELEGGGESIAEDGMLPVYIMIAQAVIYFVLAIAMENTQDKAAKGYAKSKIGTLDEVAADSCQPTGPNARYLRKLTDGSKFKGFIFSMIILNMVVIFVDMGADNASDITFVLALGMLNYLFTFVFFMEMVLKLGGSGPIGYCKDPFNIFDGILVLLSLVEIFMAGNATFSAAKSGKVVGKSGRMLKLFRLFKFAKLLRVLRYARFLNVASYEVKKSGSQMLEIAREDILRDAHGGKRSSSGRRESLVKRLSILGGEYVEGSAVDLERKRISRRLSQRNSSAANVFGSDDGEEEDDDFFGPVKRQERSDAVAVNNLMKVYELPGRPSVTATNDIGFGVREGEIFSLLGPNGAGKSTVLNIMTGTIAPTSGEVYVLDHNISTQFDSIKSRIGFCPQFDALVGYMDSYETLTMFARIKGIEEEYIPPLVESLIQCIGLGPHAHKMSFQYSGGNKRKLSVGIALIANPDLIFLDEPSTGIDPSSLTDLYSCVWMWTRSGANRSIVLTTHSMEEADSLSNRIGILVNGKLAVLGSAQDLKSKFGMNYTFEGIIAPGAGMRERVDALKTLLVENCPGASNDGSFDGRVRYELPQENLSLHLMFEILEGKRKELGIKDYTISQTTLEQVFIHFAQHQF</sequence>
<protein>
    <recommendedName>
        <fullName evidence="11">ABC transporter domain-containing protein</fullName>
    </recommendedName>
</protein>
<feature type="transmembrane region" description="Helical" evidence="10">
    <location>
        <begin position="1938"/>
        <end position="1959"/>
    </location>
</feature>
<dbReference type="PANTHER" id="PTHR19229:SF250">
    <property type="entry name" value="ABC TRANSPORTER DOMAIN-CONTAINING PROTEIN-RELATED"/>
    <property type="match status" value="1"/>
</dbReference>
<feature type="compositionally biased region" description="Acidic residues" evidence="9">
    <location>
        <begin position="1231"/>
        <end position="1241"/>
    </location>
</feature>
<evidence type="ECO:0000256" key="9">
    <source>
        <dbReference type="SAM" id="MobiDB-lite"/>
    </source>
</evidence>
<dbReference type="CDD" id="cd03263">
    <property type="entry name" value="ABC_subfamily_A"/>
    <property type="match status" value="2"/>
</dbReference>
<keyword evidence="7 10" id="KW-1133">Transmembrane helix</keyword>
<feature type="transmembrane region" description="Helical" evidence="10">
    <location>
        <begin position="418"/>
        <end position="441"/>
    </location>
</feature>
<feature type="transmembrane region" description="Helical" evidence="10">
    <location>
        <begin position="384"/>
        <end position="412"/>
    </location>
</feature>
<feature type="transmembrane region" description="Helical" evidence="10">
    <location>
        <begin position="472"/>
        <end position="491"/>
    </location>
</feature>
<dbReference type="Pfam" id="PF12698">
    <property type="entry name" value="ABC2_membrane_3"/>
    <property type="match status" value="2"/>
</dbReference>
<proteinExistence type="inferred from homology"/>
<keyword evidence="8 10" id="KW-0472">Membrane</keyword>
<organism evidence="12 13">
    <name type="scientific">Triparma columacea</name>
    <dbReference type="NCBI Taxonomy" id="722753"/>
    <lineage>
        <taxon>Eukaryota</taxon>
        <taxon>Sar</taxon>
        <taxon>Stramenopiles</taxon>
        <taxon>Ochrophyta</taxon>
        <taxon>Bolidophyceae</taxon>
        <taxon>Parmales</taxon>
        <taxon>Triparmaceae</taxon>
        <taxon>Triparma</taxon>
    </lineage>
</organism>
<feature type="domain" description="ABC transporter" evidence="11">
    <location>
        <begin position="2100"/>
        <end position="2337"/>
    </location>
</feature>
<feature type="compositionally biased region" description="Basic and acidic residues" evidence="9">
    <location>
        <begin position="1340"/>
        <end position="1358"/>
    </location>
</feature>
<dbReference type="OrthoDB" id="192173at2759"/>
<dbReference type="InterPro" id="IPR013525">
    <property type="entry name" value="ABC2_TM"/>
</dbReference>
<dbReference type="FunFam" id="3.40.50.300:FF:000335">
    <property type="entry name" value="ATP binding cassette subfamily A member 5"/>
    <property type="match status" value="2"/>
</dbReference>
<comment type="subcellular location">
    <subcellularLocation>
        <location evidence="1">Membrane</location>
        <topology evidence="1">Multi-pass membrane protein</topology>
    </subcellularLocation>
</comment>
<feature type="region of interest" description="Disordered" evidence="9">
    <location>
        <begin position="1298"/>
        <end position="1376"/>
    </location>
</feature>
<dbReference type="InterPro" id="IPR017871">
    <property type="entry name" value="ABC_transporter-like_CS"/>
</dbReference>
<feature type="domain" description="ABC transporter" evidence="11">
    <location>
        <begin position="784"/>
        <end position="1020"/>
    </location>
</feature>
<keyword evidence="6" id="KW-0067">ATP-binding</keyword>
<evidence type="ECO:0000256" key="3">
    <source>
        <dbReference type="ARBA" id="ARBA00022448"/>
    </source>
</evidence>
<feature type="transmembrane region" description="Helical" evidence="10">
    <location>
        <begin position="1677"/>
        <end position="1694"/>
    </location>
</feature>
<dbReference type="Gene3D" id="3.40.50.300">
    <property type="entry name" value="P-loop containing nucleotide triphosphate hydrolases"/>
    <property type="match status" value="2"/>
</dbReference>
<dbReference type="InterPro" id="IPR056264">
    <property type="entry name" value="R2_ABCA1-4-like"/>
</dbReference>
<dbReference type="SMART" id="SM00382">
    <property type="entry name" value="AAA"/>
    <property type="match status" value="2"/>
</dbReference>
<feature type="compositionally biased region" description="Polar residues" evidence="9">
    <location>
        <begin position="1264"/>
        <end position="1285"/>
    </location>
</feature>
<evidence type="ECO:0000313" key="13">
    <source>
        <dbReference type="Proteomes" id="UP001165065"/>
    </source>
</evidence>
<dbReference type="Pfam" id="PF00005">
    <property type="entry name" value="ABC_tran"/>
    <property type="match status" value="2"/>
</dbReference>
<feature type="transmembrane region" description="Helical" evidence="10">
    <location>
        <begin position="1873"/>
        <end position="1892"/>
    </location>
</feature>
<keyword evidence="5" id="KW-0547">Nucleotide-binding</keyword>
<dbReference type="GO" id="GO:0016020">
    <property type="term" value="C:membrane"/>
    <property type="evidence" value="ECO:0007669"/>
    <property type="project" value="UniProtKB-SubCell"/>
</dbReference>
<feature type="transmembrane region" description="Helical" evidence="10">
    <location>
        <begin position="1410"/>
        <end position="1431"/>
    </location>
</feature>
<accession>A0A9W7GLN2</accession>
<feature type="transmembrane region" description="Helical" evidence="10">
    <location>
        <begin position="1808"/>
        <end position="1825"/>
    </location>
</feature>
<evidence type="ECO:0000256" key="1">
    <source>
        <dbReference type="ARBA" id="ARBA00004141"/>
    </source>
</evidence>
<gene>
    <name evidence="12" type="ORF">TrCOL_g5636</name>
</gene>
<dbReference type="Pfam" id="PF00520">
    <property type="entry name" value="Ion_trans"/>
    <property type="match status" value="1"/>
</dbReference>
<evidence type="ECO:0000256" key="5">
    <source>
        <dbReference type="ARBA" id="ARBA00022741"/>
    </source>
</evidence>
<evidence type="ECO:0000313" key="12">
    <source>
        <dbReference type="EMBL" id="GMI47179.1"/>
    </source>
</evidence>
<feature type="transmembrane region" description="Helical" evidence="10">
    <location>
        <begin position="661"/>
        <end position="680"/>
    </location>
</feature>
<dbReference type="Proteomes" id="UP001165065">
    <property type="component" value="Unassembled WGS sequence"/>
</dbReference>
<dbReference type="GO" id="GO:0005524">
    <property type="term" value="F:ATP binding"/>
    <property type="evidence" value="ECO:0007669"/>
    <property type="project" value="UniProtKB-KW"/>
</dbReference>
<dbReference type="GO" id="GO:0016887">
    <property type="term" value="F:ATP hydrolysis activity"/>
    <property type="evidence" value="ECO:0007669"/>
    <property type="project" value="InterPro"/>
</dbReference>
<feature type="transmembrane region" description="Helical" evidence="10">
    <location>
        <begin position="1737"/>
        <end position="1756"/>
    </location>
</feature>
<feature type="region of interest" description="Disordered" evidence="9">
    <location>
        <begin position="1181"/>
        <end position="1286"/>
    </location>
</feature>
<dbReference type="InterPro" id="IPR026082">
    <property type="entry name" value="ABCA"/>
</dbReference>
<dbReference type="InterPro" id="IPR027417">
    <property type="entry name" value="P-loop_NTPase"/>
</dbReference>
<keyword evidence="13" id="KW-1185">Reference proteome</keyword>
<dbReference type="EMBL" id="BRYA01000334">
    <property type="protein sequence ID" value="GMI47179.1"/>
    <property type="molecule type" value="Genomic_DNA"/>
</dbReference>
<dbReference type="PROSITE" id="PS50893">
    <property type="entry name" value="ABC_TRANSPORTER_2"/>
    <property type="match status" value="2"/>
</dbReference>
<comment type="similarity">
    <text evidence="2">Belongs to the ABC transporter superfamily. ABCA family.</text>
</comment>
<keyword evidence="4 10" id="KW-0812">Transmembrane</keyword>
<dbReference type="SUPFAM" id="SSF81324">
    <property type="entry name" value="Voltage-gated potassium channels"/>
    <property type="match status" value="2"/>
</dbReference>
<feature type="transmembrane region" description="Helical" evidence="10">
    <location>
        <begin position="1706"/>
        <end position="1731"/>
    </location>
</feature>
<reference evidence="13" key="1">
    <citation type="journal article" date="2023" name="Commun. Biol.">
        <title>Genome analysis of Parmales, the sister group of diatoms, reveals the evolutionary specialization of diatoms from phago-mixotrophs to photoautotrophs.</title>
        <authorList>
            <person name="Ban H."/>
            <person name="Sato S."/>
            <person name="Yoshikawa S."/>
            <person name="Yamada K."/>
            <person name="Nakamura Y."/>
            <person name="Ichinomiya M."/>
            <person name="Sato N."/>
            <person name="Blanc-Mathieu R."/>
            <person name="Endo H."/>
            <person name="Kuwata A."/>
            <person name="Ogata H."/>
        </authorList>
    </citation>
    <scope>NUCLEOTIDE SEQUENCE [LARGE SCALE GENOMIC DNA]</scope>
</reference>
<feature type="transmembrane region" description="Helical" evidence="10">
    <location>
        <begin position="1898"/>
        <end position="1917"/>
    </location>
</feature>
<evidence type="ECO:0000256" key="8">
    <source>
        <dbReference type="ARBA" id="ARBA00023136"/>
    </source>
</evidence>
<dbReference type="InterPro" id="IPR003439">
    <property type="entry name" value="ABC_transporter-like_ATP-bd"/>
</dbReference>
<dbReference type="GO" id="GO:0140359">
    <property type="term" value="F:ABC-type transporter activity"/>
    <property type="evidence" value="ECO:0007669"/>
    <property type="project" value="InterPro"/>
</dbReference>
<evidence type="ECO:0000256" key="7">
    <source>
        <dbReference type="ARBA" id="ARBA00022989"/>
    </source>
</evidence>
<feature type="transmembrane region" description="Helical" evidence="10">
    <location>
        <begin position="692"/>
        <end position="713"/>
    </location>
</feature>
<dbReference type="SUPFAM" id="SSF52540">
    <property type="entry name" value="P-loop containing nucleoside triphosphate hydrolases"/>
    <property type="match status" value="2"/>
</dbReference>
<evidence type="ECO:0000259" key="11">
    <source>
        <dbReference type="PROSITE" id="PS50893"/>
    </source>
</evidence>
<evidence type="ECO:0000256" key="10">
    <source>
        <dbReference type="SAM" id="Phobius"/>
    </source>
</evidence>
<comment type="caution">
    <text evidence="12">The sequence shown here is derived from an EMBL/GenBank/DDBJ whole genome shotgun (WGS) entry which is preliminary data.</text>
</comment>
<feature type="transmembrane region" description="Helical" evidence="10">
    <location>
        <begin position="448"/>
        <end position="466"/>
    </location>
</feature>
<dbReference type="InterPro" id="IPR005821">
    <property type="entry name" value="Ion_trans_dom"/>
</dbReference>
<dbReference type="InterPro" id="IPR003593">
    <property type="entry name" value="AAA+_ATPase"/>
</dbReference>
<dbReference type="GO" id="GO:0005319">
    <property type="term" value="F:lipid transporter activity"/>
    <property type="evidence" value="ECO:0007669"/>
    <property type="project" value="TreeGrafter"/>
</dbReference>
<dbReference type="InterPro" id="IPR027359">
    <property type="entry name" value="Volt_channel_dom_sf"/>
</dbReference>
<feature type="transmembrane region" description="Helical" evidence="10">
    <location>
        <begin position="95"/>
        <end position="117"/>
    </location>
</feature>
<evidence type="ECO:0000256" key="2">
    <source>
        <dbReference type="ARBA" id="ARBA00008869"/>
    </source>
</evidence>
<evidence type="ECO:0000256" key="6">
    <source>
        <dbReference type="ARBA" id="ARBA00022840"/>
    </source>
</evidence>